<evidence type="ECO:0000313" key="3">
    <source>
        <dbReference type="EMBL" id="CAH0392694.1"/>
    </source>
</evidence>
<feature type="coiled-coil region" evidence="1">
    <location>
        <begin position="438"/>
        <end position="493"/>
    </location>
</feature>
<evidence type="ECO:0000256" key="2">
    <source>
        <dbReference type="SAM" id="MobiDB-lite"/>
    </source>
</evidence>
<feature type="region of interest" description="Disordered" evidence="2">
    <location>
        <begin position="1148"/>
        <end position="1168"/>
    </location>
</feature>
<feature type="coiled-coil region" evidence="1">
    <location>
        <begin position="212"/>
        <end position="267"/>
    </location>
</feature>
<reference evidence="3" key="1">
    <citation type="submission" date="2021-12" db="EMBL/GenBank/DDBJ databases">
        <authorList>
            <person name="King R."/>
        </authorList>
    </citation>
    <scope>NUCLEOTIDE SEQUENCE</scope>
</reference>
<evidence type="ECO:0000313" key="4">
    <source>
        <dbReference type="Proteomes" id="UP001152759"/>
    </source>
</evidence>
<dbReference type="PANTHER" id="PTHR45615:SF63">
    <property type="entry name" value="CHROMOSOME UNDETERMINED SCAFFOLD_10, WHOLE GENOME SHOTGUN SEQUENCE"/>
    <property type="match status" value="1"/>
</dbReference>
<sequence>MTPRKNDHPRGMIKGQNDIKYSLEPLLAFTPNAEKNIGYHSQESSLEKKEVDLISPRMDKIVTELNQHANKNIETRSLETECHSESNDLNDVDNFLRSEHELTISRLAEENKILKSKYEFIREQNEKLETLNAKFSLDNLHLGKKIEGLVTENQFLQDCIENLEMKLSMHSDLVRELDQLRLQVAKGRESAKDSKNLQQILKTVTSQRDALKVQLLQQQELAENSLEQKSNELSKQEEIRDKLLVYVNELESDIDFLKNQVFLLSNTKEFYRKYCSMKLEHLDQKLLEAESLKCLLSDMRFNPALRNVKMTLHMVEYFQEANIPPSRINLLMNIIHTALCRLSREMDDLYQTLYKAFDSGDPCHKHFPDPPRRSFSDPDIFGKNLTIDSSKSHFFTPKSMLMELCPDDKPLVEKLFSSKLIQEDEGLTDESMSKQSWLDELEIENQRLKIILSNTNKEVEQLNGILSENRKTLENYQNCTGELRREIETLNKTHGTMDDNCCNQIRSTFSIADEFMWKSIESSDSPYKGCQNHSISNEKQNVGSLSEQFLVEKSKNELSRRCPLHFCVDKVSKKMTQKSSVSLSLTEDLYSILRKLGNFPSLHQIFRKYYSVLRNLFLNFQIKIEPKQKPTNDMVIIVHLEDLENQEISNLFHKIIKVHSPGDFQILFSQSSQENYLCTFTPMSFEVSSKTASIHIDSSLYSISPGFFFDSMFEKLSRSGSHEKYLVLYNSQPFITTNGNSWPSSTLAGGVFSHQSVSDTKNMYSMLNTIFNTLVVAIAFDDFCKLKNTRVAELKSKNASSTKILIPSEQISKTLCRNSSKNSFHELSKYSLVVRTPGLNSFQEKEKNAQLRKLVIQIKLYQYDDGVVESLTGLKISETEICFMNALKPFLSSFGEEKDFPLNDLVLSSLILSEKNGGCHKAMDLGYSDLIFSILDAVESTNNRYPRLVYSCPQLLEENDDDLVSQNSASTSFQTLAEIHDIYDSCNINNCESVIPKSQTPVRENYRITSISNQLKAPPRSRKFSKKNWFTKINFLRLKLCKLHRQLINLKPEYSSPKKFEHCESEERVKDLNETLAHKNMEDRRYYEQKVADLQREISTLKENLKISCKPAVPAHKYSENVNTIRNSCENNLNDEDIKLKECYSKTSEPLTPKISPESSSNEQAMSVKDVQRGTVTKSEGGEFRLNKNIALEDQTKRIIQVQSYYEQKISDLRNRFEEKLMELKNSHNQEFKSLSTIYVEKLKLAEEIYSQNMERTEESNLKILKDYQNFYLLKVKEWETLMDQFSETLLTLRNIIFESEEKFSAELSTTVNKYETLLRLISEAFDNEKVTIRGTLCESLKKFEAEYKASLKEIMKHINEEAAFSRRLVVQELEICKKQYDSNLKKQKSCFKNLLEEAKKSYERKQSQKSPHLSFSRVLNCNCDHPQGSPDCKVFYA</sequence>
<evidence type="ECO:0000256" key="1">
    <source>
        <dbReference type="SAM" id="Coils"/>
    </source>
</evidence>
<feature type="coiled-coil region" evidence="1">
    <location>
        <begin position="97"/>
        <end position="180"/>
    </location>
</feature>
<gene>
    <name evidence="3" type="ORF">BEMITA_LOCUS11176</name>
</gene>
<dbReference type="PANTHER" id="PTHR45615">
    <property type="entry name" value="MYOSIN HEAVY CHAIN, NON-MUSCLE"/>
    <property type="match status" value="1"/>
</dbReference>
<keyword evidence="1" id="KW-0175">Coiled coil</keyword>
<dbReference type="EMBL" id="OU963868">
    <property type="protein sequence ID" value="CAH0392694.1"/>
    <property type="molecule type" value="Genomic_DNA"/>
</dbReference>
<dbReference type="Proteomes" id="UP001152759">
    <property type="component" value="Chromosome 7"/>
</dbReference>
<proteinExistence type="predicted"/>
<name>A0A9P0AJ69_BEMTA</name>
<accession>A0A9P0AJ69</accession>
<protein>
    <submittedName>
        <fullName evidence="3">Uncharacterized protein</fullName>
    </submittedName>
</protein>
<organism evidence="3 4">
    <name type="scientific">Bemisia tabaci</name>
    <name type="common">Sweetpotato whitefly</name>
    <name type="synonym">Aleurodes tabaci</name>
    <dbReference type="NCBI Taxonomy" id="7038"/>
    <lineage>
        <taxon>Eukaryota</taxon>
        <taxon>Metazoa</taxon>
        <taxon>Ecdysozoa</taxon>
        <taxon>Arthropoda</taxon>
        <taxon>Hexapoda</taxon>
        <taxon>Insecta</taxon>
        <taxon>Pterygota</taxon>
        <taxon>Neoptera</taxon>
        <taxon>Paraneoptera</taxon>
        <taxon>Hemiptera</taxon>
        <taxon>Sternorrhyncha</taxon>
        <taxon>Aleyrodoidea</taxon>
        <taxon>Aleyrodidae</taxon>
        <taxon>Aleyrodinae</taxon>
        <taxon>Bemisia</taxon>
    </lineage>
</organism>
<keyword evidence="4" id="KW-1185">Reference proteome</keyword>